<reference evidence="1 2" key="1">
    <citation type="journal article" date="2022" name="Hortic Res">
        <title>A haplotype resolved chromosomal level avocado genome allows analysis of novel avocado genes.</title>
        <authorList>
            <person name="Nath O."/>
            <person name="Fletcher S.J."/>
            <person name="Hayward A."/>
            <person name="Shaw L.M."/>
            <person name="Masouleh A.K."/>
            <person name="Furtado A."/>
            <person name="Henry R.J."/>
            <person name="Mitter N."/>
        </authorList>
    </citation>
    <scope>NUCLEOTIDE SEQUENCE [LARGE SCALE GENOMIC DNA]</scope>
    <source>
        <strain evidence="2">cv. Hass</strain>
    </source>
</reference>
<sequence>MGRECNLDLCLLPAGNEANIQSPDSVESRSEEPMENSQKLTIFYNGRVSVCNVTEFQAEAILRLAKQQVNEKMKKNHQVESPSECQPQSPCEPQAPAATVKRSLQRFLQKRMSRIHSTSPYSS</sequence>
<keyword evidence="2" id="KW-1185">Reference proteome</keyword>
<gene>
    <name evidence="1" type="ORF">MRB53_018870</name>
</gene>
<name>A0ACC2M8N4_PERAE</name>
<dbReference type="Proteomes" id="UP001234297">
    <property type="component" value="Chromosome 5"/>
</dbReference>
<protein>
    <submittedName>
        <fullName evidence="1">Uncharacterized protein</fullName>
    </submittedName>
</protein>
<evidence type="ECO:0000313" key="2">
    <source>
        <dbReference type="Proteomes" id="UP001234297"/>
    </source>
</evidence>
<organism evidence="1 2">
    <name type="scientific">Persea americana</name>
    <name type="common">Avocado</name>
    <dbReference type="NCBI Taxonomy" id="3435"/>
    <lineage>
        <taxon>Eukaryota</taxon>
        <taxon>Viridiplantae</taxon>
        <taxon>Streptophyta</taxon>
        <taxon>Embryophyta</taxon>
        <taxon>Tracheophyta</taxon>
        <taxon>Spermatophyta</taxon>
        <taxon>Magnoliopsida</taxon>
        <taxon>Magnoliidae</taxon>
        <taxon>Laurales</taxon>
        <taxon>Lauraceae</taxon>
        <taxon>Persea</taxon>
    </lineage>
</organism>
<comment type="caution">
    <text evidence="1">The sequence shown here is derived from an EMBL/GenBank/DDBJ whole genome shotgun (WGS) entry which is preliminary data.</text>
</comment>
<accession>A0ACC2M8N4</accession>
<dbReference type="EMBL" id="CM056813">
    <property type="protein sequence ID" value="KAJ8642176.1"/>
    <property type="molecule type" value="Genomic_DNA"/>
</dbReference>
<evidence type="ECO:0000313" key="1">
    <source>
        <dbReference type="EMBL" id="KAJ8642176.1"/>
    </source>
</evidence>
<proteinExistence type="predicted"/>